<evidence type="ECO:0000313" key="2">
    <source>
        <dbReference type="EMBL" id="GGE79816.1"/>
    </source>
</evidence>
<keyword evidence="1" id="KW-0732">Signal</keyword>
<proteinExistence type="predicted"/>
<protein>
    <submittedName>
        <fullName evidence="2">Uncharacterized protein</fullName>
    </submittedName>
</protein>
<name>A0A917ES05_9BACI</name>
<organism evidence="2 3">
    <name type="scientific">Priestia taiwanensis</name>
    <dbReference type="NCBI Taxonomy" id="1347902"/>
    <lineage>
        <taxon>Bacteria</taxon>
        <taxon>Bacillati</taxon>
        <taxon>Bacillota</taxon>
        <taxon>Bacilli</taxon>
        <taxon>Bacillales</taxon>
        <taxon>Bacillaceae</taxon>
        <taxon>Priestia</taxon>
    </lineage>
</organism>
<keyword evidence="3" id="KW-1185">Reference proteome</keyword>
<feature type="signal peptide" evidence="1">
    <location>
        <begin position="1"/>
        <end position="22"/>
    </location>
</feature>
<evidence type="ECO:0000313" key="3">
    <source>
        <dbReference type="Proteomes" id="UP000605259"/>
    </source>
</evidence>
<accession>A0A917ES05</accession>
<dbReference type="AlphaFoldDB" id="A0A917ES05"/>
<dbReference type="Proteomes" id="UP000605259">
    <property type="component" value="Unassembled WGS sequence"/>
</dbReference>
<reference evidence="2" key="2">
    <citation type="submission" date="2020-09" db="EMBL/GenBank/DDBJ databases">
        <authorList>
            <person name="Sun Q."/>
            <person name="Zhou Y."/>
        </authorList>
    </citation>
    <scope>NUCLEOTIDE SEQUENCE</scope>
    <source>
        <strain evidence="2">CGMCC 1.12698</strain>
    </source>
</reference>
<dbReference type="EMBL" id="BMFK01000003">
    <property type="protein sequence ID" value="GGE79816.1"/>
    <property type="molecule type" value="Genomic_DNA"/>
</dbReference>
<reference evidence="2" key="1">
    <citation type="journal article" date="2014" name="Int. J. Syst. Evol. Microbiol.">
        <title>Complete genome sequence of Corynebacterium casei LMG S-19264T (=DSM 44701T), isolated from a smear-ripened cheese.</title>
        <authorList>
            <consortium name="US DOE Joint Genome Institute (JGI-PGF)"/>
            <person name="Walter F."/>
            <person name="Albersmeier A."/>
            <person name="Kalinowski J."/>
            <person name="Ruckert C."/>
        </authorList>
    </citation>
    <scope>NUCLEOTIDE SEQUENCE</scope>
    <source>
        <strain evidence="2">CGMCC 1.12698</strain>
    </source>
</reference>
<sequence>MKKKLLSFLMLGILLIPNTAMAFYYTSTYDMLEIVQTASFKANKNDVVQVDTVPNKSLTKAPAGSKIYLHLFKKTFTGYSPVDKTWNDAFKPDTAKSLIAPETGEYKVRLRNDTNKRMVGKVSISVYGVLK</sequence>
<dbReference type="RefSeq" id="WP_188389463.1">
    <property type="nucleotide sequence ID" value="NZ_BMFK01000003.1"/>
</dbReference>
<feature type="chain" id="PRO_5037642836" evidence="1">
    <location>
        <begin position="23"/>
        <end position="131"/>
    </location>
</feature>
<evidence type="ECO:0000256" key="1">
    <source>
        <dbReference type="SAM" id="SignalP"/>
    </source>
</evidence>
<gene>
    <name evidence="2" type="ORF">GCM10007140_31700</name>
</gene>
<comment type="caution">
    <text evidence="2">The sequence shown here is derived from an EMBL/GenBank/DDBJ whole genome shotgun (WGS) entry which is preliminary data.</text>
</comment>